<name>A0ABQ9I3D4_9NEOP</name>
<accession>A0ABQ9I3D4</accession>
<organism evidence="2 3">
    <name type="scientific">Dryococelus australis</name>
    <dbReference type="NCBI Taxonomy" id="614101"/>
    <lineage>
        <taxon>Eukaryota</taxon>
        <taxon>Metazoa</taxon>
        <taxon>Ecdysozoa</taxon>
        <taxon>Arthropoda</taxon>
        <taxon>Hexapoda</taxon>
        <taxon>Insecta</taxon>
        <taxon>Pterygota</taxon>
        <taxon>Neoptera</taxon>
        <taxon>Polyneoptera</taxon>
        <taxon>Phasmatodea</taxon>
        <taxon>Verophasmatodea</taxon>
        <taxon>Anareolatae</taxon>
        <taxon>Phasmatidae</taxon>
        <taxon>Eurycanthinae</taxon>
        <taxon>Dryococelus</taxon>
    </lineage>
</organism>
<sequence>MTYNLFAYRLTQLTCSSHWTESFLKLSKPTSTLKLQSTCTTIQVEEFLIIPAHAGTGFECTGIFPYNPDVIPEEECLPSTVFSPQEKPSVSVSGGFASTPAKLDFCQTTSVGLNSNKEASSSGSPDFSEILSTPVKPGGGSRPNTGGNRKRKSRLLTSEANISACRENRKIKILTMQETTKDHQSSKCSHTLFHLK</sequence>
<feature type="region of interest" description="Disordered" evidence="1">
    <location>
        <begin position="116"/>
        <end position="159"/>
    </location>
</feature>
<proteinExistence type="predicted"/>
<evidence type="ECO:0000313" key="3">
    <source>
        <dbReference type="Proteomes" id="UP001159363"/>
    </source>
</evidence>
<evidence type="ECO:0000313" key="2">
    <source>
        <dbReference type="EMBL" id="KAJ8891164.1"/>
    </source>
</evidence>
<dbReference type="EMBL" id="JARBHB010000003">
    <property type="protein sequence ID" value="KAJ8891164.1"/>
    <property type="molecule type" value="Genomic_DNA"/>
</dbReference>
<evidence type="ECO:0000256" key="1">
    <source>
        <dbReference type="SAM" id="MobiDB-lite"/>
    </source>
</evidence>
<comment type="caution">
    <text evidence="2">The sequence shown here is derived from an EMBL/GenBank/DDBJ whole genome shotgun (WGS) entry which is preliminary data.</text>
</comment>
<feature type="region of interest" description="Disordered" evidence="1">
    <location>
        <begin position="177"/>
        <end position="196"/>
    </location>
</feature>
<gene>
    <name evidence="2" type="ORF">PR048_010679</name>
</gene>
<reference evidence="2 3" key="1">
    <citation type="submission" date="2023-02" db="EMBL/GenBank/DDBJ databases">
        <title>LHISI_Scaffold_Assembly.</title>
        <authorList>
            <person name="Stuart O.P."/>
            <person name="Cleave R."/>
            <person name="Magrath M.J.L."/>
            <person name="Mikheyev A.S."/>
        </authorList>
    </citation>
    <scope>NUCLEOTIDE SEQUENCE [LARGE SCALE GENOMIC DNA]</scope>
    <source>
        <strain evidence="2">Daus_M_001</strain>
        <tissue evidence="2">Leg muscle</tissue>
    </source>
</reference>
<feature type="compositionally biased region" description="Polar residues" evidence="1">
    <location>
        <begin position="116"/>
        <end position="125"/>
    </location>
</feature>
<protein>
    <submittedName>
        <fullName evidence="2">Uncharacterized protein</fullName>
    </submittedName>
</protein>
<dbReference type="Proteomes" id="UP001159363">
    <property type="component" value="Chromosome 3"/>
</dbReference>
<keyword evidence="3" id="KW-1185">Reference proteome</keyword>